<keyword evidence="3" id="KW-1185">Reference proteome</keyword>
<organism evidence="2 3">
    <name type="scientific">Magnusiomyces paraingens</name>
    <dbReference type="NCBI Taxonomy" id="2606893"/>
    <lineage>
        <taxon>Eukaryota</taxon>
        <taxon>Fungi</taxon>
        <taxon>Dikarya</taxon>
        <taxon>Ascomycota</taxon>
        <taxon>Saccharomycotina</taxon>
        <taxon>Dipodascomycetes</taxon>
        <taxon>Dipodascales</taxon>
        <taxon>Dipodascaceae</taxon>
        <taxon>Magnusiomyces</taxon>
    </lineage>
</organism>
<gene>
    <name evidence="2" type="ORF">SAPINGB_P002433</name>
</gene>
<feature type="compositionally biased region" description="Acidic residues" evidence="1">
    <location>
        <begin position="123"/>
        <end position="141"/>
    </location>
</feature>
<name>A0A5E8BJN6_9ASCO</name>
<dbReference type="OrthoDB" id="203440at2759"/>
<dbReference type="AlphaFoldDB" id="A0A5E8BJN6"/>
<reference evidence="2 3" key="1">
    <citation type="submission" date="2019-09" db="EMBL/GenBank/DDBJ databases">
        <authorList>
            <person name="Brejova B."/>
        </authorList>
    </citation>
    <scope>NUCLEOTIDE SEQUENCE [LARGE SCALE GENOMIC DNA]</scope>
</reference>
<feature type="region of interest" description="Disordered" evidence="1">
    <location>
        <begin position="117"/>
        <end position="214"/>
    </location>
</feature>
<feature type="compositionally biased region" description="Basic residues" evidence="1">
    <location>
        <begin position="280"/>
        <end position="292"/>
    </location>
</feature>
<feature type="compositionally biased region" description="Acidic residues" evidence="1">
    <location>
        <begin position="169"/>
        <end position="184"/>
    </location>
</feature>
<feature type="compositionally biased region" description="Basic and acidic residues" evidence="1">
    <location>
        <begin position="249"/>
        <end position="264"/>
    </location>
</feature>
<proteinExistence type="predicted"/>
<evidence type="ECO:0000256" key="1">
    <source>
        <dbReference type="SAM" id="MobiDB-lite"/>
    </source>
</evidence>
<evidence type="ECO:0000313" key="2">
    <source>
        <dbReference type="EMBL" id="VVT49767.1"/>
    </source>
</evidence>
<evidence type="ECO:0000313" key="3">
    <source>
        <dbReference type="Proteomes" id="UP000398389"/>
    </source>
</evidence>
<dbReference type="RefSeq" id="XP_031853043.1">
    <property type="nucleotide sequence ID" value="XM_031997152.1"/>
</dbReference>
<dbReference type="GeneID" id="43581252"/>
<sequence>MDNLLNDILAASQSTATALDTLTEQLTDLDTASGMSLLALKNEALLGYVHDTALVLAAQLVSRVGSGNQEEAVKVRKEAIKGAIGGRVVLEKGLRGLESRVAYEIDKALRNYEKVRAKKEKEEQDEDEDENEDEDNEEQDTGDLLAFKPNPLALLAGKKPTRGAKKDREDEDEDEEDEEVDEEEKEPKEKFYRAPKISATLPSTETVGGPRKPAARLRKNEMLEEYLQETSGAPSLEASIGSNIVDSGRSVRSERDRRKEREITEYEENNYTRLTEKTKDRHRGVAGKKRGRRNDGDALFGESWGTGSYEAATKKNKGNQSVWDKAKRRGSRK</sequence>
<feature type="region of interest" description="Disordered" evidence="1">
    <location>
        <begin position="228"/>
        <end position="333"/>
    </location>
</feature>
<protein>
    <submittedName>
        <fullName evidence="2">Uncharacterized protein</fullName>
    </submittedName>
</protein>
<accession>A0A5E8BJN6</accession>
<dbReference type="EMBL" id="CABVLU010000002">
    <property type="protein sequence ID" value="VVT49767.1"/>
    <property type="molecule type" value="Genomic_DNA"/>
</dbReference>
<dbReference type="Proteomes" id="UP000398389">
    <property type="component" value="Unassembled WGS sequence"/>
</dbReference>